<feature type="domain" description="DUF2399" evidence="1">
    <location>
        <begin position="286"/>
        <end position="429"/>
    </location>
</feature>
<dbReference type="InterPro" id="IPR024465">
    <property type="entry name" value="DUF2399"/>
</dbReference>
<comment type="caution">
    <text evidence="3">The sequence shown here is derived from an EMBL/GenBank/DDBJ whole genome shotgun (WGS) entry which is preliminary data.</text>
</comment>
<sequence length="440" mass="52077">MKLQNLDKLKVDREECQSYFKSRDVYKKVFHKMREKYASLGHFGGKIVLTKLTAEEKIQLGGFLQKDYINNKTITISMTLLQKALEESKFSVFTWEEILEQYFGQPLLVKKEVEQSKAEQKQGFFQVIKDKYIGERGKQWFEKVIDDKNTALGYQLIQQQYKKDQEELETILKNFCYAIEHLPRFQHKVKRLPVFASQMTGNPHFFDESTMAGKLFLYFIQDYFDVDTEEIGESRPEKRNRLLYEAGILNDDLSNYVLTYGLHGIMQNGKLHEGIEGYYRLKEPLQLTLLTIQNLDKIWGNEIIYVVENPAVFSMLIESNKEISAICTNGQLRLSTMLLMDQLQEDSFFYYAGDFDPEGLLIAQTLKQRYKEKLYLWKYQKEYYNEAKSEVILSEQRLKKLQNICVDELQEIKEVLLKEKRAGYQENMVWEVEREKSKEE</sequence>
<evidence type="ECO:0000259" key="1">
    <source>
        <dbReference type="Pfam" id="PF09664"/>
    </source>
</evidence>
<gene>
    <name evidence="3" type="ORF">IAC13_06685</name>
</gene>
<dbReference type="GO" id="GO:0003677">
    <property type="term" value="F:DNA binding"/>
    <property type="evidence" value="ECO:0007669"/>
    <property type="project" value="InterPro"/>
</dbReference>
<dbReference type="SUPFAM" id="SSF56726">
    <property type="entry name" value="DNA topoisomerase IV, alpha subunit"/>
    <property type="match status" value="1"/>
</dbReference>
<evidence type="ECO:0000313" key="3">
    <source>
        <dbReference type="EMBL" id="MBO8463599.1"/>
    </source>
</evidence>
<evidence type="ECO:0000259" key="2">
    <source>
        <dbReference type="Pfam" id="PF11796"/>
    </source>
</evidence>
<dbReference type="InterPro" id="IPR036078">
    <property type="entry name" value="Spo11/TopoVI_A_sf"/>
</dbReference>
<reference evidence="3" key="2">
    <citation type="journal article" date="2021" name="PeerJ">
        <title>Extensive microbial diversity within the chicken gut microbiome revealed by metagenomics and culture.</title>
        <authorList>
            <person name="Gilroy R."/>
            <person name="Ravi A."/>
            <person name="Getino M."/>
            <person name="Pursley I."/>
            <person name="Horton D.L."/>
            <person name="Alikhan N.F."/>
            <person name="Baker D."/>
            <person name="Gharbi K."/>
            <person name="Hall N."/>
            <person name="Watson M."/>
            <person name="Adriaenssens E.M."/>
            <person name="Foster-Nyarko E."/>
            <person name="Jarju S."/>
            <person name="Secka A."/>
            <person name="Antonio M."/>
            <person name="Oren A."/>
            <person name="Chaudhuri R.R."/>
            <person name="La Ragione R."/>
            <person name="Hildebrand F."/>
            <person name="Pallen M.J."/>
        </authorList>
    </citation>
    <scope>NUCLEOTIDE SEQUENCE</scope>
    <source>
        <strain evidence="3">E3-2379</strain>
    </source>
</reference>
<dbReference type="Gene3D" id="3.40.1360.10">
    <property type="match status" value="1"/>
</dbReference>
<evidence type="ECO:0000313" key="4">
    <source>
        <dbReference type="Proteomes" id="UP000823618"/>
    </source>
</evidence>
<organism evidence="3 4">
    <name type="scientific">Candidatus Scybalomonas excrementavium</name>
    <dbReference type="NCBI Taxonomy" id="2840943"/>
    <lineage>
        <taxon>Bacteria</taxon>
        <taxon>Bacillati</taxon>
        <taxon>Bacillota</taxon>
        <taxon>Clostridia</taxon>
        <taxon>Lachnospirales</taxon>
        <taxon>Lachnospiraceae</taxon>
        <taxon>Lachnospiraceae incertae sedis</taxon>
        <taxon>Candidatus Scybalomonas</taxon>
    </lineage>
</organism>
<dbReference type="EMBL" id="JADIML010000182">
    <property type="protein sequence ID" value="MBO8463599.1"/>
    <property type="molecule type" value="Genomic_DNA"/>
</dbReference>
<feature type="domain" description="Conserved hypothetical protein CHP02679 N terminus" evidence="2">
    <location>
        <begin position="44"/>
        <end position="263"/>
    </location>
</feature>
<dbReference type="Proteomes" id="UP000823618">
    <property type="component" value="Unassembled WGS sequence"/>
</dbReference>
<proteinExistence type="predicted"/>
<protein>
    <submittedName>
        <fullName evidence="3">DUF2399 domain-containing protein</fullName>
    </submittedName>
</protein>
<dbReference type="Pfam" id="PF09664">
    <property type="entry name" value="DUF2399"/>
    <property type="match status" value="1"/>
</dbReference>
<reference evidence="3" key="1">
    <citation type="submission" date="2020-10" db="EMBL/GenBank/DDBJ databases">
        <authorList>
            <person name="Gilroy R."/>
        </authorList>
    </citation>
    <scope>NUCLEOTIDE SEQUENCE</scope>
    <source>
        <strain evidence="3">E3-2379</strain>
    </source>
</reference>
<dbReference type="Pfam" id="PF11796">
    <property type="entry name" value="DUF3323"/>
    <property type="match status" value="1"/>
</dbReference>
<dbReference type="InterPro" id="IPR024466">
    <property type="entry name" value="CHP02679_N"/>
</dbReference>
<name>A0A9D9I1M2_9FIRM</name>
<dbReference type="AlphaFoldDB" id="A0A9D9I1M2"/>
<accession>A0A9D9I1M2</accession>
<dbReference type="GO" id="GO:0005694">
    <property type="term" value="C:chromosome"/>
    <property type="evidence" value="ECO:0007669"/>
    <property type="project" value="InterPro"/>
</dbReference>